<evidence type="ECO:0000256" key="3">
    <source>
        <dbReference type="ARBA" id="ARBA00022806"/>
    </source>
</evidence>
<dbReference type="GO" id="GO:0003724">
    <property type="term" value="F:RNA helicase activity"/>
    <property type="evidence" value="ECO:0007669"/>
    <property type="project" value="TreeGrafter"/>
</dbReference>
<evidence type="ECO:0000256" key="2">
    <source>
        <dbReference type="ARBA" id="ARBA00022801"/>
    </source>
</evidence>
<dbReference type="GO" id="GO:0005524">
    <property type="term" value="F:ATP binding"/>
    <property type="evidence" value="ECO:0007669"/>
    <property type="project" value="UniProtKB-KW"/>
</dbReference>
<protein>
    <recommendedName>
        <fullName evidence="5">Helicase C-terminal domain-containing protein</fullName>
    </recommendedName>
</protein>
<dbReference type="InterPro" id="IPR001650">
    <property type="entry name" value="Helicase_C-like"/>
</dbReference>
<dbReference type="CDD" id="cd18787">
    <property type="entry name" value="SF2_C_DEAD"/>
    <property type="match status" value="1"/>
</dbReference>
<keyword evidence="2" id="KW-0378">Hydrolase</keyword>
<keyword evidence="4" id="KW-0067">ATP-binding</keyword>
<dbReference type="AlphaFoldDB" id="A0AAD8NUT5"/>
<evidence type="ECO:0000256" key="1">
    <source>
        <dbReference type="ARBA" id="ARBA00022741"/>
    </source>
</evidence>
<keyword evidence="7" id="KW-1185">Reference proteome</keyword>
<dbReference type="InterPro" id="IPR027417">
    <property type="entry name" value="P-loop_NTPase"/>
</dbReference>
<comment type="caution">
    <text evidence="6">The sequence shown here is derived from an EMBL/GenBank/DDBJ whole genome shotgun (WGS) entry which is preliminary data.</text>
</comment>
<dbReference type="EMBL" id="JAUHHV010000003">
    <property type="protein sequence ID" value="KAK1429105.1"/>
    <property type="molecule type" value="Genomic_DNA"/>
</dbReference>
<dbReference type="GO" id="GO:0005829">
    <property type="term" value="C:cytosol"/>
    <property type="evidence" value="ECO:0007669"/>
    <property type="project" value="TreeGrafter"/>
</dbReference>
<evidence type="ECO:0000313" key="6">
    <source>
        <dbReference type="EMBL" id="KAK1429105.1"/>
    </source>
</evidence>
<dbReference type="PANTHER" id="PTHR47959:SF23">
    <property type="entry name" value="HELICASE ATP-BINDING DOMAIN-CONTAINING PROTEIN"/>
    <property type="match status" value="1"/>
</dbReference>
<dbReference type="Gene3D" id="3.40.50.300">
    <property type="entry name" value="P-loop containing nucleotide triphosphate hydrolases"/>
    <property type="match status" value="1"/>
</dbReference>
<dbReference type="PROSITE" id="PS51194">
    <property type="entry name" value="HELICASE_CTER"/>
    <property type="match status" value="1"/>
</dbReference>
<accession>A0AAD8NUT5</accession>
<organism evidence="6 7">
    <name type="scientific">Tagetes erecta</name>
    <name type="common">African marigold</name>
    <dbReference type="NCBI Taxonomy" id="13708"/>
    <lineage>
        <taxon>Eukaryota</taxon>
        <taxon>Viridiplantae</taxon>
        <taxon>Streptophyta</taxon>
        <taxon>Embryophyta</taxon>
        <taxon>Tracheophyta</taxon>
        <taxon>Spermatophyta</taxon>
        <taxon>Magnoliopsida</taxon>
        <taxon>eudicotyledons</taxon>
        <taxon>Gunneridae</taxon>
        <taxon>Pentapetalae</taxon>
        <taxon>asterids</taxon>
        <taxon>campanulids</taxon>
        <taxon>Asterales</taxon>
        <taxon>Asteraceae</taxon>
        <taxon>Asteroideae</taxon>
        <taxon>Heliantheae alliance</taxon>
        <taxon>Tageteae</taxon>
        <taxon>Tagetes</taxon>
    </lineage>
</organism>
<gene>
    <name evidence="6" type="ORF">QVD17_11307</name>
</gene>
<dbReference type="SUPFAM" id="SSF52540">
    <property type="entry name" value="P-loop containing nucleoside triphosphate hydrolases"/>
    <property type="match status" value="2"/>
</dbReference>
<sequence length="244" mass="26871">MVSTLSATDDGLEISKIGISREIVTALTKKGIINLFPNQRAILVPAMQGRDLIVRHKTGTGMTLAFGIHIMHQIVQYNEEHGRGRKVHVKPSIIGPLIVEHANGGKCIIFTQTTQDADGLAYALQKSFRCEPLHDDISQSQRERTLSSFTDGIVSVLVATDVAARGLDDPNVALVIHYEPPNFSEVFVHRCGHTGRAGKKGSVILMYSSQQWKDVKAYERQVGCIFTELPPIGVDYVPIMKRAI</sequence>
<keyword evidence="3" id="KW-0347">Helicase</keyword>
<feature type="domain" description="Helicase C-terminal" evidence="5">
    <location>
        <begin position="93"/>
        <end position="244"/>
    </location>
</feature>
<dbReference type="PANTHER" id="PTHR47959">
    <property type="entry name" value="ATP-DEPENDENT RNA HELICASE RHLE-RELATED"/>
    <property type="match status" value="1"/>
</dbReference>
<dbReference type="InterPro" id="IPR050079">
    <property type="entry name" value="DEAD_box_RNA_helicase"/>
</dbReference>
<dbReference type="GO" id="GO:0016787">
    <property type="term" value="F:hydrolase activity"/>
    <property type="evidence" value="ECO:0007669"/>
    <property type="project" value="UniProtKB-KW"/>
</dbReference>
<reference evidence="6" key="1">
    <citation type="journal article" date="2023" name="bioRxiv">
        <title>Improved chromosome-level genome assembly for marigold (Tagetes erecta).</title>
        <authorList>
            <person name="Jiang F."/>
            <person name="Yuan L."/>
            <person name="Wang S."/>
            <person name="Wang H."/>
            <person name="Xu D."/>
            <person name="Wang A."/>
            <person name="Fan W."/>
        </authorList>
    </citation>
    <scope>NUCLEOTIDE SEQUENCE</scope>
    <source>
        <strain evidence="6">WSJ</strain>
        <tissue evidence="6">Leaf</tissue>
    </source>
</reference>
<dbReference type="Pfam" id="PF00271">
    <property type="entry name" value="Helicase_C"/>
    <property type="match status" value="1"/>
</dbReference>
<dbReference type="SMART" id="SM00490">
    <property type="entry name" value="HELICc"/>
    <property type="match status" value="1"/>
</dbReference>
<evidence type="ECO:0000259" key="5">
    <source>
        <dbReference type="PROSITE" id="PS51194"/>
    </source>
</evidence>
<evidence type="ECO:0000256" key="4">
    <source>
        <dbReference type="ARBA" id="ARBA00022840"/>
    </source>
</evidence>
<proteinExistence type="predicted"/>
<keyword evidence="1" id="KW-0547">Nucleotide-binding</keyword>
<name>A0AAD8NUT5_TARER</name>
<dbReference type="Proteomes" id="UP001229421">
    <property type="component" value="Unassembled WGS sequence"/>
</dbReference>
<evidence type="ECO:0000313" key="7">
    <source>
        <dbReference type="Proteomes" id="UP001229421"/>
    </source>
</evidence>